<feature type="signal peptide" evidence="2">
    <location>
        <begin position="1"/>
        <end position="16"/>
    </location>
</feature>
<dbReference type="Proteomes" id="UP001530400">
    <property type="component" value="Unassembled WGS sequence"/>
</dbReference>
<feature type="compositionally biased region" description="Polar residues" evidence="1">
    <location>
        <begin position="201"/>
        <end position="217"/>
    </location>
</feature>
<name>A0ABD3Q7Q9_9STRA</name>
<evidence type="ECO:0000313" key="3">
    <source>
        <dbReference type="EMBL" id="KAL3796087.1"/>
    </source>
</evidence>
<evidence type="ECO:0000256" key="2">
    <source>
        <dbReference type="SAM" id="SignalP"/>
    </source>
</evidence>
<feature type="compositionally biased region" description="Basic and acidic residues" evidence="1">
    <location>
        <begin position="31"/>
        <end position="143"/>
    </location>
</feature>
<feature type="region of interest" description="Disordered" evidence="1">
    <location>
        <begin position="157"/>
        <end position="343"/>
    </location>
</feature>
<dbReference type="AlphaFoldDB" id="A0ABD3Q7Q9"/>
<keyword evidence="4" id="KW-1185">Reference proteome</keyword>
<gene>
    <name evidence="3" type="ORF">ACHAWO_003243</name>
</gene>
<protein>
    <submittedName>
        <fullName evidence="3">Uncharacterized protein</fullName>
    </submittedName>
</protein>
<organism evidence="3 4">
    <name type="scientific">Cyclotella atomus</name>
    <dbReference type="NCBI Taxonomy" id="382360"/>
    <lineage>
        <taxon>Eukaryota</taxon>
        <taxon>Sar</taxon>
        <taxon>Stramenopiles</taxon>
        <taxon>Ochrophyta</taxon>
        <taxon>Bacillariophyta</taxon>
        <taxon>Coscinodiscophyceae</taxon>
        <taxon>Thalassiosirophycidae</taxon>
        <taxon>Stephanodiscales</taxon>
        <taxon>Stephanodiscaceae</taxon>
        <taxon>Cyclotella</taxon>
    </lineage>
</organism>
<evidence type="ECO:0000256" key="1">
    <source>
        <dbReference type="SAM" id="MobiDB-lite"/>
    </source>
</evidence>
<reference evidence="3 4" key="1">
    <citation type="submission" date="2024-10" db="EMBL/GenBank/DDBJ databases">
        <title>Updated reference genomes for cyclostephanoid diatoms.</title>
        <authorList>
            <person name="Roberts W.R."/>
            <person name="Alverson A.J."/>
        </authorList>
    </citation>
    <scope>NUCLEOTIDE SEQUENCE [LARGE SCALE GENOMIC DNA]</scope>
    <source>
        <strain evidence="3 4">AJA010-31</strain>
    </source>
</reference>
<keyword evidence="2" id="KW-0732">Signal</keyword>
<feature type="compositionally biased region" description="Basic residues" evidence="1">
    <location>
        <begin position="289"/>
        <end position="301"/>
    </location>
</feature>
<sequence length="343" mass="38173">MRLSLAFVLSLALAHATEQPNHTTIRQRQVRRNDTGEPQRIKKLDRESITVEEKKQKKHKEPVVEEEKESKRKKSARVEEEGKKDKERKNVEAEDKKGSKRSKDTEETETKSKDKKEKEEEPVKKEKRSVDQKELKNQLKEMQDVETTLDAVTIDLGDILGNGGRSVDVGGTSQKLEKESKREQKKNKESSVEIAQEESFVGSSSSTVEEINTSPSFSIAGGRHKHVGFGRKKGLKRTVGGRGRGRGGQKLEGSISSAKAGKEEEMSSSRFQSSAKAGKEEEMPSFRANKYRAGGKHKTKTRGGSGKLRNAGGHHGKDSKKTSTKISTRGATIDYEGKARKML</sequence>
<dbReference type="EMBL" id="JALLPJ020000301">
    <property type="protein sequence ID" value="KAL3796087.1"/>
    <property type="molecule type" value="Genomic_DNA"/>
</dbReference>
<feature type="chain" id="PRO_5044769752" evidence="2">
    <location>
        <begin position="17"/>
        <end position="343"/>
    </location>
</feature>
<feature type="compositionally biased region" description="Basic and acidic residues" evidence="1">
    <location>
        <begin position="175"/>
        <end position="191"/>
    </location>
</feature>
<accession>A0ABD3Q7Q9</accession>
<evidence type="ECO:0000313" key="4">
    <source>
        <dbReference type="Proteomes" id="UP001530400"/>
    </source>
</evidence>
<feature type="compositionally biased region" description="Gly residues" evidence="1">
    <location>
        <begin position="240"/>
        <end position="250"/>
    </location>
</feature>
<comment type="caution">
    <text evidence="3">The sequence shown here is derived from an EMBL/GenBank/DDBJ whole genome shotgun (WGS) entry which is preliminary data.</text>
</comment>
<proteinExistence type="predicted"/>
<feature type="region of interest" description="Disordered" evidence="1">
    <location>
        <begin position="19"/>
        <end position="145"/>
    </location>
</feature>
<feature type="compositionally biased region" description="Basic residues" evidence="1">
    <location>
        <begin position="222"/>
        <end position="236"/>
    </location>
</feature>